<dbReference type="EMBL" id="ML179861">
    <property type="protein sequence ID" value="THU80884.1"/>
    <property type="molecule type" value="Genomic_DNA"/>
</dbReference>
<feature type="signal peptide" evidence="1">
    <location>
        <begin position="1"/>
        <end position="19"/>
    </location>
</feature>
<dbReference type="Proteomes" id="UP000297245">
    <property type="component" value="Unassembled WGS sequence"/>
</dbReference>
<keyword evidence="3" id="KW-1185">Reference proteome</keyword>
<feature type="chain" id="PRO_5020859167" description="Secreted protein" evidence="1">
    <location>
        <begin position="20"/>
        <end position="82"/>
    </location>
</feature>
<keyword evidence="1" id="KW-0732">Signal</keyword>
<dbReference type="AlphaFoldDB" id="A0A4S8KXZ1"/>
<evidence type="ECO:0008006" key="4">
    <source>
        <dbReference type="Google" id="ProtNLM"/>
    </source>
</evidence>
<sequence>MALWLTYVFLSLFFPLFRCVSIHVRPTSSTYLTPSLFLTASHPAGPNANDKSTWSVKERINNAASGVHNFASFSRLSGHGSY</sequence>
<dbReference type="OrthoDB" id="94039at2759"/>
<name>A0A4S8KXZ1_DENBC</name>
<evidence type="ECO:0000256" key="1">
    <source>
        <dbReference type="SAM" id="SignalP"/>
    </source>
</evidence>
<proteinExistence type="predicted"/>
<evidence type="ECO:0000313" key="2">
    <source>
        <dbReference type="EMBL" id="THU80884.1"/>
    </source>
</evidence>
<reference evidence="2 3" key="1">
    <citation type="journal article" date="2019" name="Nat. Ecol. Evol.">
        <title>Megaphylogeny resolves global patterns of mushroom evolution.</title>
        <authorList>
            <person name="Varga T."/>
            <person name="Krizsan K."/>
            <person name="Foldi C."/>
            <person name="Dima B."/>
            <person name="Sanchez-Garcia M."/>
            <person name="Sanchez-Ramirez S."/>
            <person name="Szollosi G.J."/>
            <person name="Szarkandi J.G."/>
            <person name="Papp V."/>
            <person name="Albert L."/>
            <person name="Andreopoulos W."/>
            <person name="Angelini C."/>
            <person name="Antonin V."/>
            <person name="Barry K.W."/>
            <person name="Bougher N.L."/>
            <person name="Buchanan P."/>
            <person name="Buyck B."/>
            <person name="Bense V."/>
            <person name="Catcheside P."/>
            <person name="Chovatia M."/>
            <person name="Cooper J."/>
            <person name="Damon W."/>
            <person name="Desjardin D."/>
            <person name="Finy P."/>
            <person name="Geml J."/>
            <person name="Haridas S."/>
            <person name="Hughes K."/>
            <person name="Justo A."/>
            <person name="Karasinski D."/>
            <person name="Kautmanova I."/>
            <person name="Kiss B."/>
            <person name="Kocsube S."/>
            <person name="Kotiranta H."/>
            <person name="LaButti K.M."/>
            <person name="Lechner B.E."/>
            <person name="Liimatainen K."/>
            <person name="Lipzen A."/>
            <person name="Lukacs Z."/>
            <person name="Mihaltcheva S."/>
            <person name="Morgado L.N."/>
            <person name="Niskanen T."/>
            <person name="Noordeloos M.E."/>
            <person name="Ohm R.A."/>
            <person name="Ortiz-Santana B."/>
            <person name="Ovrebo C."/>
            <person name="Racz N."/>
            <person name="Riley R."/>
            <person name="Savchenko A."/>
            <person name="Shiryaev A."/>
            <person name="Soop K."/>
            <person name="Spirin V."/>
            <person name="Szebenyi C."/>
            <person name="Tomsovsky M."/>
            <person name="Tulloss R.E."/>
            <person name="Uehling J."/>
            <person name="Grigoriev I.V."/>
            <person name="Vagvolgyi C."/>
            <person name="Papp T."/>
            <person name="Martin F.M."/>
            <person name="Miettinen O."/>
            <person name="Hibbett D.S."/>
            <person name="Nagy L.G."/>
        </authorList>
    </citation>
    <scope>NUCLEOTIDE SEQUENCE [LARGE SCALE GENOMIC DNA]</scope>
    <source>
        <strain evidence="2 3">CBS 962.96</strain>
    </source>
</reference>
<accession>A0A4S8KXZ1</accession>
<protein>
    <recommendedName>
        <fullName evidence="4">Secreted protein</fullName>
    </recommendedName>
</protein>
<organism evidence="2 3">
    <name type="scientific">Dendrothele bispora (strain CBS 962.96)</name>
    <dbReference type="NCBI Taxonomy" id="1314807"/>
    <lineage>
        <taxon>Eukaryota</taxon>
        <taxon>Fungi</taxon>
        <taxon>Dikarya</taxon>
        <taxon>Basidiomycota</taxon>
        <taxon>Agaricomycotina</taxon>
        <taxon>Agaricomycetes</taxon>
        <taxon>Agaricomycetidae</taxon>
        <taxon>Agaricales</taxon>
        <taxon>Agaricales incertae sedis</taxon>
        <taxon>Dendrothele</taxon>
    </lineage>
</organism>
<evidence type="ECO:0000313" key="3">
    <source>
        <dbReference type="Proteomes" id="UP000297245"/>
    </source>
</evidence>
<gene>
    <name evidence="2" type="ORF">K435DRAFT_785265</name>
</gene>